<evidence type="ECO:0000313" key="2">
    <source>
        <dbReference type="EMBL" id="KIY20676.1"/>
    </source>
</evidence>
<dbReference type="SUPFAM" id="SSF55729">
    <property type="entry name" value="Acyl-CoA N-acyltransferases (Nat)"/>
    <property type="match status" value="1"/>
</dbReference>
<dbReference type="PROSITE" id="PS51186">
    <property type="entry name" value="GNAT"/>
    <property type="match status" value="1"/>
</dbReference>
<protein>
    <submittedName>
        <fullName evidence="2">GCN5 family acetyltransferase</fullName>
    </submittedName>
</protein>
<keyword evidence="3" id="KW-1185">Reference proteome</keyword>
<dbReference type="Gene3D" id="3.40.630.30">
    <property type="match status" value="1"/>
</dbReference>
<accession>A0A0D6Z6J9</accession>
<dbReference type="Pfam" id="PF00583">
    <property type="entry name" value="Acetyltransf_1"/>
    <property type="match status" value="1"/>
</dbReference>
<gene>
    <name evidence="2" type="ORF">UB32_17925</name>
</gene>
<dbReference type="PATRIC" id="fig|285983.3.peg.3066"/>
<dbReference type="EMBL" id="JXIQ01000191">
    <property type="protein sequence ID" value="KIY20676.1"/>
    <property type="molecule type" value="Genomic_DNA"/>
</dbReference>
<proteinExistence type="predicted"/>
<keyword evidence="2" id="KW-0808">Transferase</keyword>
<comment type="caution">
    <text evidence="2">The sequence shown here is derived from an EMBL/GenBank/DDBJ whole genome shotgun (WGS) entry which is preliminary data.</text>
</comment>
<sequence>MKNIEDVATINELKWDTDFFGVASAKSTLHKPLTLNEWLELKTRFKDYQFISIMNMNSEPINAQLIGKDTSAFLADINIQFEKKLLGLDEKPKDVTIHQALEKNDQVIGIADFQFSKFTEDPELVKRGGDQVYQQWLINSFGKTDKFFALSKDEMGNINGFLLFSYADNACVIELIAVSQKETKGGVGTSLFKAVEYGAHQQGVKEIKVGTQIRNLGAINFYHKVGCKQVGCHQVYHLWNY</sequence>
<dbReference type="AlphaFoldDB" id="A0A0D6Z6J9"/>
<dbReference type="Proteomes" id="UP000032512">
    <property type="component" value="Unassembled WGS sequence"/>
</dbReference>
<dbReference type="GO" id="GO:0016747">
    <property type="term" value="F:acyltransferase activity, transferring groups other than amino-acyl groups"/>
    <property type="evidence" value="ECO:0007669"/>
    <property type="project" value="InterPro"/>
</dbReference>
<dbReference type="RefSeq" id="WP_044396397.1">
    <property type="nucleotide sequence ID" value="NZ_JXIQ01000191.1"/>
</dbReference>
<dbReference type="InterPro" id="IPR016181">
    <property type="entry name" value="Acyl_CoA_acyltransferase"/>
</dbReference>
<name>A0A0D6Z6J9_9BACI</name>
<reference evidence="2 3" key="1">
    <citation type="submission" date="2015-01" db="EMBL/GenBank/DDBJ databases">
        <title>Draft genome sequences of the supercritical CO2 tolerant bacteria Bacillus subterraneus MITOT1 and Bacillus cereus MIT0214.</title>
        <authorList>
            <person name="Peet K.C."/>
            <person name="Thompson J.R."/>
        </authorList>
    </citation>
    <scope>NUCLEOTIDE SEQUENCE [LARGE SCALE GENOMIC DNA]</scope>
    <source>
        <strain evidence="2 3">MITOT1</strain>
    </source>
</reference>
<dbReference type="OrthoDB" id="9794566at2"/>
<dbReference type="InterPro" id="IPR000182">
    <property type="entry name" value="GNAT_dom"/>
</dbReference>
<feature type="domain" description="N-acetyltransferase" evidence="1">
    <location>
        <begin position="95"/>
        <end position="241"/>
    </location>
</feature>
<evidence type="ECO:0000313" key="3">
    <source>
        <dbReference type="Proteomes" id="UP000032512"/>
    </source>
</evidence>
<organism evidence="2 3">
    <name type="scientific">Mesobacillus subterraneus</name>
    <dbReference type="NCBI Taxonomy" id="285983"/>
    <lineage>
        <taxon>Bacteria</taxon>
        <taxon>Bacillati</taxon>
        <taxon>Bacillota</taxon>
        <taxon>Bacilli</taxon>
        <taxon>Bacillales</taxon>
        <taxon>Bacillaceae</taxon>
        <taxon>Mesobacillus</taxon>
    </lineage>
</organism>
<evidence type="ECO:0000259" key="1">
    <source>
        <dbReference type="PROSITE" id="PS51186"/>
    </source>
</evidence>